<dbReference type="eggNOG" id="ENOG502S1HA">
    <property type="taxonomic scope" value="Eukaryota"/>
</dbReference>
<dbReference type="RefSeq" id="XP_014148320.1">
    <property type="nucleotide sequence ID" value="XM_014292845.1"/>
</dbReference>
<dbReference type="InterPro" id="IPR026768">
    <property type="entry name" value="YPEH2ZP"/>
</dbReference>
<dbReference type="GO" id="GO:0005829">
    <property type="term" value="C:cytosol"/>
    <property type="evidence" value="ECO:0007669"/>
    <property type="project" value="UniProtKB-ARBA"/>
</dbReference>
<dbReference type="PANTHER" id="PTHR31841">
    <property type="entry name" value="PROTEIN FAM72A-RELATED"/>
    <property type="match status" value="1"/>
</dbReference>
<feature type="region of interest" description="Disordered" evidence="2">
    <location>
        <begin position="1"/>
        <end position="24"/>
    </location>
</feature>
<dbReference type="Proteomes" id="UP000054560">
    <property type="component" value="Unassembled WGS sequence"/>
</dbReference>
<gene>
    <name evidence="3" type="ORF">SARC_13032</name>
</gene>
<evidence type="ECO:0000313" key="3">
    <source>
        <dbReference type="EMBL" id="KNC74418.1"/>
    </source>
</evidence>
<organism evidence="3 4">
    <name type="scientific">Sphaeroforma arctica JP610</name>
    <dbReference type="NCBI Taxonomy" id="667725"/>
    <lineage>
        <taxon>Eukaryota</taxon>
        <taxon>Ichthyosporea</taxon>
        <taxon>Ichthyophonida</taxon>
        <taxon>Sphaeroforma</taxon>
    </lineage>
</organism>
<dbReference type="EMBL" id="KQ244427">
    <property type="protein sequence ID" value="KNC74418.1"/>
    <property type="molecule type" value="Genomic_DNA"/>
</dbReference>
<dbReference type="GeneID" id="25913536"/>
<proteinExistence type="inferred from homology"/>
<evidence type="ECO:0008006" key="5">
    <source>
        <dbReference type="Google" id="ProtNLM"/>
    </source>
</evidence>
<reference evidence="3 4" key="1">
    <citation type="submission" date="2011-02" db="EMBL/GenBank/DDBJ databases">
        <title>The Genome Sequence of Sphaeroforma arctica JP610.</title>
        <authorList>
            <consortium name="The Broad Institute Genome Sequencing Platform"/>
            <person name="Russ C."/>
            <person name="Cuomo C."/>
            <person name="Young S.K."/>
            <person name="Zeng Q."/>
            <person name="Gargeya S."/>
            <person name="Alvarado L."/>
            <person name="Berlin A."/>
            <person name="Chapman S.B."/>
            <person name="Chen Z."/>
            <person name="Freedman E."/>
            <person name="Gellesch M."/>
            <person name="Goldberg J."/>
            <person name="Griggs A."/>
            <person name="Gujja S."/>
            <person name="Heilman E."/>
            <person name="Heiman D."/>
            <person name="Howarth C."/>
            <person name="Mehta T."/>
            <person name="Neiman D."/>
            <person name="Pearson M."/>
            <person name="Roberts A."/>
            <person name="Saif S."/>
            <person name="Shea T."/>
            <person name="Shenoy N."/>
            <person name="Sisk P."/>
            <person name="Stolte C."/>
            <person name="Sykes S."/>
            <person name="White J."/>
            <person name="Yandava C."/>
            <person name="Burger G."/>
            <person name="Gray M.W."/>
            <person name="Holland P.W.H."/>
            <person name="King N."/>
            <person name="Lang F.B.F."/>
            <person name="Roger A.J."/>
            <person name="Ruiz-Trillo I."/>
            <person name="Haas B."/>
            <person name="Nusbaum C."/>
            <person name="Birren B."/>
        </authorList>
    </citation>
    <scope>NUCLEOTIDE SEQUENCE [LARGE SCALE GENOMIC DNA]</scope>
    <source>
        <strain evidence="3 4">JP610</strain>
    </source>
</reference>
<dbReference type="PANTHER" id="PTHR31841:SF1">
    <property type="entry name" value="PROTEIN FAM72A-RELATED"/>
    <property type="match status" value="1"/>
</dbReference>
<dbReference type="AlphaFoldDB" id="A0A0L0FEB4"/>
<dbReference type="OrthoDB" id="2526683at2759"/>
<name>A0A0L0FEB4_9EUKA</name>
<accession>A0A0L0FEB4</accession>
<comment type="similarity">
    <text evidence="1">Belongs to the FAM72 family.</text>
</comment>
<evidence type="ECO:0000256" key="2">
    <source>
        <dbReference type="SAM" id="MobiDB-lite"/>
    </source>
</evidence>
<keyword evidence="4" id="KW-1185">Reference proteome</keyword>
<feature type="compositionally biased region" description="Polar residues" evidence="2">
    <location>
        <begin position="12"/>
        <end position="24"/>
    </location>
</feature>
<sequence>MVNGRPVGPTEPVTSRYMQTSRRMQPDSQTKIVRELFCIHCDSFLSRRGMRAILLGDTNVELFSTDIAPKKSVGLVGEDYVTKNCLCRIKDIACLCCGNVMGYHVTKPCSTCLQASHNGHFWMFHSENLRYKDRKDPDSKTTMTWGSIPNTVMDQDAPLVYEMDTSTQLKRDFEAIR</sequence>
<protein>
    <recommendedName>
        <fullName evidence="5">Protein FAM72A</fullName>
    </recommendedName>
</protein>
<evidence type="ECO:0000256" key="1">
    <source>
        <dbReference type="ARBA" id="ARBA00006888"/>
    </source>
</evidence>
<dbReference type="STRING" id="667725.A0A0L0FEB4"/>
<dbReference type="Pfam" id="PF14976">
    <property type="entry name" value="YPEH2ZP"/>
    <property type="match status" value="1"/>
</dbReference>
<evidence type="ECO:0000313" key="4">
    <source>
        <dbReference type="Proteomes" id="UP000054560"/>
    </source>
</evidence>